<evidence type="ECO:0000313" key="2">
    <source>
        <dbReference type="Proteomes" id="UP000765507"/>
    </source>
</evidence>
<gene>
    <name evidence="1" type="ORF">G0U57_017998</name>
</gene>
<name>A0A8T1S6Q3_CHESE</name>
<dbReference type="EMBL" id="JAHGAV010000641">
    <property type="protein sequence ID" value="KAG6924253.1"/>
    <property type="molecule type" value="Genomic_DNA"/>
</dbReference>
<feature type="non-terminal residue" evidence="1">
    <location>
        <position position="1"/>
    </location>
</feature>
<protein>
    <submittedName>
        <fullName evidence="1">Uncharacterized protein</fullName>
    </submittedName>
</protein>
<dbReference type="InterPro" id="IPR012337">
    <property type="entry name" value="RNaseH-like_sf"/>
</dbReference>
<sequence>PELKGPVKPHSAQAAEVVAVLKVSQTVDRDATLAIFTNLDWVCRAVVVWLPIWAARDMCTGDRKPAAHEQHLE</sequence>
<dbReference type="InterPro" id="IPR036397">
    <property type="entry name" value="RNaseH_sf"/>
</dbReference>
<accession>A0A8T1S6Q3</accession>
<evidence type="ECO:0000313" key="1">
    <source>
        <dbReference type="EMBL" id="KAG6924253.1"/>
    </source>
</evidence>
<organism evidence="1 2">
    <name type="scientific">Chelydra serpentina</name>
    <name type="common">Snapping turtle</name>
    <name type="synonym">Testudo serpentina</name>
    <dbReference type="NCBI Taxonomy" id="8475"/>
    <lineage>
        <taxon>Eukaryota</taxon>
        <taxon>Metazoa</taxon>
        <taxon>Chordata</taxon>
        <taxon>Craniata</taxon>
        <taxon>Vertebrata</taxon>
        <taxon>Euteleostomi</taxon>
        <taxon>Archelosauria</taxon>
        <taxon>Testudinata</taxon>
        <taxon>Testudines</taxon>
        <taxon>Cryptodira</taxon>
        <taxon>Durocryptodira</taxon>
        <taxon>Americhelydia</taxon>
        <taxon>Chelydroidea</taxon>
        <taxon>Chelydridae</taxon>
        <taxon>Chelydra</taxon>
    </lineage>
</organism>
<dbReference type="GO" id="GO:0003676">
    <property type="term" value="F:nucleic acid binding"/>
    <property type="evidence" value="ECO:0007669"/>
    <property type="project" value="InterPro"/>
</dbReference>
<dbReference type="AlphaFoldDB" id="A0A8T1S6Q3"/>
<dbReference type="Proteomes" id="UP000765507">
    <property type="component" value="Unassembled WGS sequence"/>
</dbReference>
<dbReference type="SUPFAM" id="SSF53098">
    <property type="entry name" value="Ribonuclease H-like"/>
    <property type="match status" value="1"/>
</dbReference>
<comment type="caution">
    <text evidence="1">The sequence shown here is derived from an EMBL/GenBank/DDBJ whole genome shotgun (WGS) entry which is preliminary data.</text>
</comment>
<keyword evidence="2" id="KW-1185">Reference proteome</keyword>
<reference evidence="1 2" key="1">
    <citation type="journal article" date="2020" name="G3 (Bethesda)">
        <title>Draft Genome of the Common Snapping Turtle, Chelydra serpentina, a Model for Phenotypic Plasticity in Reptiles.</title>
        <authorList>
            <person name="Das D."/>
            <person name="Singh S.K."/>
            <person name="Bierstedt J."/>
            <person name="Erickson A."/>
            <person name="Galli G.L.J."/>
            <person name="Crossley D.A. 2nd"/>
            <person name="Rhen T."/>
        </authorList>
    </citation>
    <scope>NUCLEOTIDE SEQUENCE [LARGE SCALE GENOMIC DNA]</scope>
    <source>
        <strain evidence="1">KW</strain>
    </source>
</reference>
<dbReference type="Gene3D" id="3.30.420.10">
    <property type="entry name" value="Ribonuclease H-like superfamily/Ribonuclease H"/>
    <property type="match status" value="1"/>
</dbReference>
<proteinExistence type="predicted"/>